<sequence length="219" mass="24527">MDIGIILQSTRCEILTRHALHAVVALWAVDWLQTLPLEVEVIWPSPWNFVKVLFLLNRYFPVDVIGAFIYLNVANPNTCMIANSFGGVSSVLGIAMAEAIIFLRLYALSDQGTLFRIWLYLQFFLVQAASLAMVGLFLASLECAYRKDAPSPFPNLIPCFPIAGKPVFPTAFFGMIMASETLIMLVTLYIAIKKHRRSKSPLLNIFYRDGLIYFVALAG</sequence>
<dbReference type="Proteomes" id="UP001140091">
    <property type="component" value="Unassembled WGS sequence"/>
</dbReference>
<organism evidence="3 4">
    <name type="scientific">Candolleomyces eurysporus</name>
    <dbReference type="NCBI Taxonomy" id="2828524"/>
    <lineage>
        <taxon>Eukaryota</taxon>
        <taxon>Fungi</taxon>
        <taxon>Dikarya</taxon>
        <taxon>Basidiomycota</taxon>
        <taxon>Agaricomycotina</taxon>
        <taxon>Agaricomycetes</taxon>
        <taxon>Agaricomycetidae</taxon>
        <taxon>Agaricales</taxon>
        <taxon>Agaricineae</taxon>
        <taxon>Psathyrellaceae</taxon>
        <taxon>Candolleomyces</taxon>
    </lineage>
</organism>
<dbReference type="InterPro" id="IPR045340">
    <property type="entry name" value="DUF6533"/>
</dbReference>
<dbReference type="Pfam" id="PF20151">
    <property type="entry name" value="DUF6533"/>
    <property type="match status" value="1"/>
</dbReference>
<evidence type="ECO:0000256" key="1">
    <source>
        <dbReference type="SAM" id="Phobius"/>
    </source>
</evidence>
<feature type="transmembrane region" description="Helical" evidence="1">
    <location>
        <begin position="85"/>
        <end position="106"/>
    </location>
</feature>
<dbReference type="AlphaFoldDB" id="A0A9W8J0L7"/>
<evidence type="ECO:0000313" key="4">
    <source>
        <dbReference type="Proteomes" id="UP001140091"/>
    </source>
</evidence>
<feature type="domain" description="DUF6533" evidence="2">
    <location>
        <begin position="22"/>
        <end position="61"/>
    </location>
</feature>
<feature type="transmembrane region" description="Helical" evidence="1">
    <location>
        <begin position="118"/>
        <end position="141"/>
    </location>
</feature>
<reference evidence="3" key="1">
    <citation type="submission" date="2022-06" db="EMBL/GenBank/DDBJ databases">
        <title>Genome Sequence of Candolleomyces eurysporus.</title>
        <authorList>
            <person name="Buettner E."/>
        </authorList>
    </citation>
    <scope>NUCLEOTIDE SEQUENCE</scope>
    <source>
        <strain evidence="3">VTCC 930004</strain>
    </source>
</reference>
<keyword evidence="1" id="KW-1133">Transmembrane helix</keyword>
<feature type="non-terminal residue" evidence="3">
    <location>
        <position position="219"/>
    </location>
</feature>
<feature type="transmembrane region" description="Helical" evidence="1">
    <location>
        <begin position="52"/>
        <end position="73"/>
    </location>
</feature>
<accession>A0A9W8J0L7</accession>
<proteinExistence type="predicted"/>
<comment type="caution">
    <text evidence="3">The sequence shown here is derived from an EMBL/GenBank/DDBJ whole genome shotgun (WGS) entry which is preliminary data.</text>
</comment>
<protein>
    <recommendedName>
        <fullName evidence="2">DUF6533 domain-containing protein</fullName>
    </recommendedName>
</protein>
<name>A0A9W8J0L7_9AGAR</name>
<gene>
    <name evidence="3" type="ORF">H1R20_g12976</name>
</gene>
<evidence type="ECO:0000259" key="2">
    <source>
        <dbReference type="Pfam" id="PF20151"/>
    </source>
</evidence>
<feature type="transmembrane region" description="Helical" evidence="1">
    <location>
        <begin position="171"/>
        <end position="192"/>
    </location>
</feature>
<dbReference type="OrthoDB" id="3350812at2759"/>
<evidence type="ECO:0000313" key="3">
    <source>
        <dbReference type="EMBL" id="KAJ2924119.1"/>
    </source>
</evidence>
<keyword evidence="1" id="KW-0812">Transmembrane</keyword>
<keyword evidence="1" id="KW-0472">Membrane</keyword>
<keyword evidence="4" id="KW-1185">Reference proteome</keyword>
<dbReference type="EMBL" id="JANBPK010001246">
    <property type="protein sequence ID" value="KAJ2924119.1"/>
    <property type="molecule type" value="Genomic_DNA"/>
</dbReference>